<comment type="caution">
    <text evidence="1">The sequence shown here is derived from an EMBL/GenBank/DDBJ whole genome shotgun (WGS) entry which is preliminary data.</text>
</comment>
<proteinExistence type="predicted"/>
<dbReference type="Proteomes" id="UP000265520">
    <property type="component" value="Unassembled WGS sequence"/>
</dbReference>
<protein>
    <submittedName>
        <fullName evidence="1">Uncharacterized protein</fullName>
    </submittedName>
</protein>
<evidence type="ECO:0000313" key="2">
    <source>
        <dbReference type="Proteomes" id="UP000265520"/>
    </source>
</evidence>
<reference evidence="1 2" key="1">
    <citation type="journal article" date="2018" name="Front. Plant Sci.">
        <title>Red Clover (Trifolium pratense) and Zigzag Clover (T. medium) - A Picture of Genomic Similarities and Differences.</title>
        <authorList>
            <person name="Dluhosova J."/>
            <person name="Istvanek J."/>
            <person name="Nedelnik J."/>
            <person name="Repkova J."/>
        </authorList>
    </citation>
    <scope>NUCLEOTIDE SEQUENCE [LARGE SCALE GENOMIC DNA]</scope>
    <source>
        <strain evidence="2">cv. 10/8</strain>
        <tissue evidence="1">Leaf</tissue>
    </source>
</reference>
<keyword evidence="2" id="KW-1185">Reference proteome</keyword>
<sequence>MGEIQSWMNFNINNTAGWSSRGGWCEFWATTWHCLWSWRNKELFEEGFVRPSRPGIVISQMVSDYEKASRLNERPDGCYDSLDSS</sequence>
<dbReference type="EMBL" id="LXQA010024142">
    <property type="protein sequence ID" value="MCH93090.1"/>
    <property type="molecule type" value="Genomic_DNA"/>
</dbReference>
<evidence type="ECO:0000313" key="1">
    <source>
        <dbReference type="EMBL" id="MCH93090.1"/>
    </source>
</evidence>
<name>A0A392MZW8_9FABA</name>
<dbReference type="AlphaFoldDB" id="A0A392MZW8"/>
<accession>A0A392MZW8</accession>
<organism evidence="1 2">
    <name type="scientific">Trifolium medium</name>
    <dbReference type="NCBI Taxonomy" id="97028"/>
    <lineage>
        <taxon>Eukaryota</taxon>
        <taxon>Viridiplantae</taxon>
        <taxon>Streptophyta</taxon>
        <taxon>Embryophyta</taxon>
        <taxon>Tracheophyta</taxon>
        <taxon>Spermatophyta</taxon>
        <taxon>Magnoliopsida</taxon>
        <taxon>eudicotyledons</taxon>
        <taxon>Gunneridae</taxon>
        <taxon>Pentapetalae</taxon>
        <taxon>rosids</taxon>
        <taxon>fabids</taxon>
        <taxon>Fabales</taxon>
        <taxon>Fabaceae</taxon>
        <taxon>Papilionoideae</taxon>
        <taxon>50 kb inversion clade</taxon>
        <taxon>NPAAA clade</taxon>
        <taxon>Hologalegina</taxon>
        <taxon>IRL clade</taxon>
        <taxon>Trifolieae</taxon>
        <taxon>Trifolium</taxon>
    </lineage>
</organism>